<dbReference type="Pfam" id="PF00126">
    <property type="entry name" value="HTH_1"/>
    <property type="match status" value="1"/>
</dbReference>
<keyword evidence="4" id="KW-0010">Activator</keyword>
<dbReference type="InterPro" id="IPR036390">
    <property type="entry name" value="WH_DNA-bd_sf"/>
</dbReference>
<dbReference type="PANTHER" id="PTHR30293">
    <property type="entry name" value="TRANSCRIPTIONAL REGULATORY PROTEIN NAC-RELATED"/>
    <property type="match status" value="1"/>
</dbReference>
<name>A0ABV2D3J3_9SPHN</name>
<proteinExistence type="inferred from homology"/>
<evidence type="ECO:0000256" key="2">
    <source>
        <dbReference type="ARBA" id="ARBA00023015"/>
    </source>
</evidence>
<dbReference type="Proteomes" id="UP001548713">
    <property type="component" value="Unassembled WGS sequence"/>
</dbReference>
<dbReference type="InterPro" id="IPR000847">
    <property type="entry name" value="LysR_HTH_N"/>
</dbReference>
<dbReference type="RefSeq" id="WP_353984942.1">
    <property type="nucleotide sequence ID" value="NZ_JBEWLY010000021.1"/>
</dbReference>
<dbReference type="Pfam" id="PF03466">
    <property type="entry name" value="LysR_substrate"/>
    <property type="match status" value="1"/>
</dbReference>
<evidence type="ECO:0000313" key="8">
    <source>
        <dbReference type="Proteomes" id="UP001548713"/>
    </source>
</evidence>
<accession>A0ABV2D3J3</accession>
<dbReference type="InterPro" id="IPR005119">
    <property type="entry name" value="LysR_subst-bd"/>
</dbReference>
<gene>
    <name evidence="7" type="ORF">ABVV53_13485</name>
</gene>
<keyword evidence="5" id="KW-0804">Transcription</keyword>
<protein>
    <submittedName>
        <fullName evidence="7">LysR family transcriptional regulator</fullName>
    </submittedName>
</protein>
<dbReference type="InterPro" id="IPR036388">
    <property type="entry name" value="WH-like_DNA-bd_sf"/>
</dbReference>
<dbReference type="Gene3D" id="1.10.10.10">
    <property type="entry name" value="Winged helix-like DNA-binding domain superfamily/Winged helix DNA-binding domain"/>
    <property type="match status" value="1"/>
</dbReference>
<dbReference type="PRINTS" id="PR00039">
    <property type="entry name" value="HTHLYSR"/>
</dbReference>
<comment type="similarity">
    <text evidence="1">Belongs to the LysR transcriptional regulatory family.</text>
</comment>
<evidence type="ECO:0000256" key="4">
    <source>
        <dbReference type="ARBA" id="ARBA00023159"/>
    </source>
</evidence>
<feature type="domain" description="HTH lysR-type" evidence="6">
    <location>
        <begin position="1"/>
        <end position="59"/>
    </location>
</feature>
<comment type="caution">
    <text evidence="7">The sequence shown here is derived from an EMBL/GenBank/DDBJ whole genome shotgun (WGS) entry which is preliminary data.</text>
</comment>
<dbReference type="PANTHER" id="PTHR30293:SF0">
    <property type="entry name" value="NITROGEN ASSIMILATION REGULATORY PROTEIN NAC"/>
    <property type="match status" value="1"/>
</dbReference>
<dbReference type="EMBL" id="JBEWLY010000021">
    <property type="protein sequence ID" value="MET1756452.1"/>
    <property type="molecule type" value="Genomic_DNA"/>
</dbReference>
<keyword evidence="3" id="KW-0238">DNA-binding</keyword>
<dbReference type="Gene3D" id="3.40.190.10">
    <property type="entry name" value="Periplasmic binding protein-like II"/>
    <property type="match status" value="2"/>
</dbReference>
<evidence type="ECO:0000259" key="6">
    <source>
        <dbReference type="PROSITE" id="PS50931"/>
    </source>
</evidence>
<keyword evidence="8" id="KW-1185">Reference proteome</keyword>
<reference evidence="7 8" key="1">
    <citation type="submission" date="2024-07" db="EMBL/GenBank/DDBJ databases">
        <title>Novosphingobium kalidii RD2P27.</title>
        <authorList>
            <person name="Sun J.-Q."/>
        </authorList>
    </citation>
    <scope>NUCLEOTIDE SEQUENCE [LARGE SCALE GENOMIC DNA]</scope>
    <source>
        <strain evidence="7 8">RD2P27</strain>
    </source>
</reference>
<evidence type="ECO:0000256" key="3">
    <source>
        <dbReference type="ARBA" id="ARBA00023125"/>
    </source>
</evidence>
<dbReference type="SUPFAM" id="SSF53850">
    <property type="entry name" value="Periplasmic binding protein-like II"/>
    <property type="match status" value="1"/>
</dbReference>
<evidence type="ECO:0000256" key="5">
    <source>
        <dbReference type="ARBA" id="ARBA00023163"/>
    </source>
</evidence>
<dbReference type="SUPFAM" id="SSF46785">
    <property type="entry name" value="Winged helix' DNA-binding domain"/>
    <property type="match status" value="1"/>
</dbReference>
<evidence type="ECO:0000313" key="7">
    <source>
        <dbReference type="EMBL" id="MET1756452.1"/>
    </source>
</evidence>
<organism evidence="7 8">
    <name type="scientific">Novosphingobium kalidii</name>
    <dbReference type="NCBI Taxonomy" id="3230299"/>
    <lineage>
        <taxon>Bacteria</taxon>
        <taxon>Pseudomonadati</taxon>
        <taxon>Pseudomonadota</taxon>
        <taxon>Alphaproteobacteria</taxon>
        <taxon>Sphingomonadales</taxon>
        <taxon>Sphingomonadaceae</taxon>
        <taxon>Novosphingobium</taxon>
    </lineage>
</organism>
<evidence type="ECO:0000256" key="1">
    <source>
        <dbReference type="ARBA" id="ARBA00009437"/>
    </source>
</evidence>
<dbReference type="PROSITE" id="PS50931">
    <property type="entry name" value="HTH_LYSR"/>
    <property type="match status" value="1"/>
</dbReference>
<sequence>MADFKRLGYFVQIAELGSLTRTAERLRIAQPSLSRQMRILEEELGVTLFTRGHRGMQLTEAGEALRSRIAGPLRQIGHALYEVRSLPTQTVGSVSFGMPPTFVSVLAPDLAARVANEAPGVSLHIVEGYSGHLLQWLKQGELDAAILYGPTPSGVNATRLLDDELVLVGSPGHVPASGQLQFRDLPEIPLVLPSHTHGLRIAVESAAAKSRTQLTIAFQSDSFQLMMELVESGRFCTILPPSAVHRQVAEGRLVTAAISDPAPKRQVFLAMQSGAQSPRAVIEVERFLREELARLVDKGVFAGARILGTAD</sequence>
<keyword evidence="2" id="KW-0805">Transcription regulation</keyword>